<dbReference type="OrthoDB" id="9804372at2"/>
<dbReference type="EC" id="3.2.2.27" evidence="4 9"/>
<dbReference type="GO" id="GO:0004844">
    <property type="term" value="F:uracil DNA N-glycosylase activity"/>
    <property type="evidence" value="ECO:0007669"/>
    <property type="project" value="UniProtKB-UniRule"/>
</dbReference>
<evidence type="ECO:0000256" key="5">
    <source>
        <dbReference type="ARBA" id="ARBA00018429"/>
    </source>
</evidence>
<dbReference type="RefSeq" id="WP_125943614.1">
    <property type="nucleotide sequence ID" value="NZ_PXZH01000004.1"/>
</dbReference>
<keyword evidence="14" id="KW-1185">Reference proteome</keyword>
<dbReference type="Gene3D" id="3.40.470.10">
    <property type="entry name" value="Uracil-DNA glycosylase-like domain"/>
    <property type="match status" value="1"/>
</dbReference>
<protein>
    <recommendedName>
        <fullName evidence="5 9">Uracil-DNA glycosylase</fullName>
        <shortName evidence="9">UDG</shortName>
        <ecNumber evidence="4 9">3.2.2.27</ecNumber>
    </recommendedName>
</protein>
<keyword evidence="6 9" id="KW-0227">DNA damage</keyword>
<keyword evidence="7 9" id="KW-0378">Hydrolase</keyword>
<reference evidence="13 14" key="1">
    <citation type="submission" date="2018-03" db="EMBL/GenBank/DDBJ databases">
        <authorList>
            <person name="Gulvik C.A."/>
        </authorList>
    </citation>
    <scope>NUCLEOTIDE SEQUENCE [LARGE SCALE GENOMIC DNA]</scope>
    <source>
        <strain evidence="13 14">JCM 31581</strain>
    </source>
</reference>
<evidence type="ECO:0000256" key="2">
    <source>
        <dbReference type="ARBA" id="ARBA00002631"/>
    </source>
</evidence>
<comment type="function">
    <text evidence="2 9 11">Excises uracil residues from the DNA which can arise as a result of misincorporation of dUMP residues by DNA polymerase or due to deamination of cytosine.</text>
</comment>
<dbReference type="SUPFAM" id="SSF52141">
    <property type="entry name" value="Uracil-DNA glycosylase-like"/>
    <property type="match status" value="1"/>
</dbReference>
<evidence type="ECO:0000256" key="11">
    <source>
        <dbReference type="RuleBase" id="RU003780"/>
    </source>
</evidence>
<dbReference type="NCBIfam" id="NF003589">
    <property type="entry name" value="PRK05254.1-2"/>
    <property type="match status" value="1"/>
</dbReference>
<comment type="similarity">
    <text evidence="3 9 11">Belongs to the uracil-DNA glycosylase (UDG) superfamily. UNG family.</text>
</comment>
<sequence length="225" mass="26044">MHTVIHNSWQPILEEEFAADYYQQLRVFLKEEYQTQKIYPDMFHIFEAFEWTPYEKVKVVILGQDPYHGPNQAHGLSFSVQPGVKIPPSLRNIYKELEADLGYPPVNHGYLEKWAKQGVLLLNTVLTVRNGEAYSHRGKGWEQLTDAVIQKLSEREDPIIFILWGKPAQGKEKMIDTSRHIILKAPHPSPLSAHRGFFGSRPFSKTNELLLALDKEPIDWKLENI</sequence>
<dbReference type="HAMAP" id="MF_00148">
    <property type="entry name" value="UDG"/>
    <property type="match status" value="1"/>
</dbReference>
<dbReference type="InterPro" id="IPR036895">
    <property type="entry name" value="Uracil-DNA_glycosylase-like_sf"/>
</dbReference>
<dbReference type="FunFam" id="3.40.470.10:FF:000001">
    <property type="entry name" value="Uracil-DNA glycosylase"/>
    <property type="match status" value="1"/>
</dbReference>
<dbReference type="SMART" id="SM00986">
    <property type="entry name" value="UDG"/>
    <property type="match status" value="1"/>
</dbReference>
<accession>A0A3S0A4T6</accession>
<evidence type="ECO:0000256" key="10">
    <source>
        <dbReference type="PROSITE-ProRule" id="PRU10072"/>
    </source>
</evidence>
<comment type="subcellular location">
    <subcellularLocation>
        <location evidence="9">Cytoplasm</location>
    </subcellularLocation>
</comment>
<keyword evidence="9" id="KW-0963">Cytoplasm</keyword>
<dbReference type="InterPro" id="IPR002043">
    <property type="entry name" value="UDG_fam1"/>
</dbReference>
<dbReference type="NCBIfam" id="NF003591">
    <property type="entry name" value="PRK05254.1-4"/>
    <property type="match status" value="1"/>
</dbReference>
<dbReference type="CDD" id="cd10027">
    <property type="entry name" value="UDG-F1-like"/>
    <property type="match status" value="1"/>
</dbReference>
<dbReference type="Proteomes" id="UP000277864">
    <property type="component" value="Unassembled WGS sequence"/>
</dbReference>
<feature type="domain" description="Uracil-DNA glycosylase-like" evidence="12">
    <location>
        <begin position="50"/>
        <end position="210"/>
    </location>
</feature>
<dbReference type="NCBIfam" id="TIGR00628">
    <property type="entry name" value="ung"/>
    <property type="match status" value="1"/>
</dbReference>
<evidence type="ECO:0000256" key="9">
    <source>
        <dbReference type="HAMAP-Rule" id="MF_00148"/>
    </source>
</evidence>
<name>A0A3S0A4T6_9ENTE</name>
<gene>
    <name evidence="9" type="primary">ung</name>
    <name evidence="13" type="ORF">C7P63_07795</name>
</gene>
<dbReference type="AlphaFoldDB" id="A0A3S0A4T6"/>
<dbReference type="NCBIfam" id="NF003592">
    <property type="entry name" value="PRK05254.1-5"/>
    <property type="match status" value="1"/>
</dbReference>
<dbReference type="InterPro" id="IPR005122">
    <property type="entry name" value="Uracil-DNA_glycosylase-like"/>
</dbReference>
<keyword evidence="8 9" id="KW-0234">DNA repair</keyword>
<evidence type="ECO:0000256" key="3">
    <source>
        <dbReference type="ARBA" id="ARBA00008184"/>
    </source>
</evidence>
<evidence type="ECO:0000256" key="1">
    <source>
        <dbReference type="ARBA" id="ARBA00001400"/>
    </source>
</evidence>
<evidence type="ECO:0000259" key="12">
    <source>
        <dbReference type="SMART" id="SM00986"/>
    </source>
</evidence>
<evidence type="ECO:0000256" key="7">
    <source>
        <dbReference type="ARBA" id="ARBA00022801"/>
    </source>
</evidence>
<dbReference type="PROSITE" id="PS00130">
    <property type="entry name" value="U_DNA_GLYCOSYLASE"/>
    <property type="match status" value="1"/>
</dbReference>
<feature type="active site" description="Proton acceptor" evidence="9 10">
    <location>
        <position position="65"/>
    </location>
</feature>
<dbReference type="GO" id="GO:0005737">
    <property type="term" value="C:cytoplasm"/>
    <property type="evidence" value="ECO:0007669"/>
    <property type="project" value="UniProtKB-SubCell"/>
</dbReference>
<dbReference type="Pfam" id="PF03167">
    <property type="entry name" value="UDG"/>
    <property type="match status" value="1"/>
</dbReference>
<evidence type="ECO:0000256" key="4">
    <source>
        <dbReference type="ARBA" id="ARBA00012030"/>
    </source>
</evidence>
<dbReference type="NCBIfam" id="NF003588">
    <property type="entry name" value="PRK05254.1-1"/>
    <property type="match status" value="1"/>
</dbReference>
<dbReference type="SMART" id="SM00987">
    <property type="entry name" value="UreE_C"/>
    <property type="match status" value="1"/>
</dbReference>
<dbReference type="InterPro" id="IPR018085">
    <property type="entry name" value="Ura-DNA_Glyclase_AS"/>
</dbReference>
<evidence type="ECO:0000313" key="14">
    <source>
        <dbReference type="Proteomes" id="UP000277864"/>
    </source>
</evidence>
<comment type="catalytic activity">
    <reaction evidence="1 9 11">
        <text>Hydrolyzes single-stranded DNA or mismatched double-stranded DNA and polynucleotides, releasing free uracil.</text>
        <dbReference type="EC" id="3.2.2.27"/>
    </reaction>
</comment>
<dbReference type="GO" id="GO:0097510">
    <property type="term" value="P:base-excision repair, AP site formation via deaminated base removal"/>
    <property type="evidence" value="ECO:0007669"/>
    <property type="project" value="TreeGrafter"/>
</dbReference>
<dbReference type="PANTHER" id="PTHR11264">
    <property type="entry name" value="URACIL-DNA GLYCOSYLASE"/>
    <property type="match status" value="1"/>
</dbReference>
<evidence type="ECO:0000313" key="13">
    <source>
        <dbReference type="EMBL" id="RST88936.1"/>
    </source>
</evidence>
<organism evidence="13 14">
    <name type="scientific">Vagococcus humatus</name>
    <dbReference type="NCBI Taxonomy" id="1889241"/>
    <lineage>
        <taxon>Bacteria</taxon>
        <taxon>Bacillati</taxon>
        <taxon>Bacillota</taxon>
        <taxon>Bacilli</taxon>
        <taxon>Lactobacillales</taxon>
        <taxon>Enterococcaceae</taxon>
        <taxon>Vagococcus</taxon>
    </lineage>
</organism>
<dbReference type="EMBL" id="PXZH01000004">
    <property type="protein sequence ID" value="RST88936.1"/>
    <property type="molecule type" value="Genomic_DNA"/>
</dbReference>
<comment type="caution">
    <text evidence="13">The sequence shown here is derived from an EMBL/GenBank/DDBJ whole genome shotgun (WGS) entry which is preliminary data.</text>
</comment>
<evidence type="ECO:0000256" key="6">
    <source>
        <dbReference type="ARBA" id="ARBA00022763"/>
    </source>
</evidence>
<evidence type="ECO:0000256" key="8">
    <source>
        <dbReference type="ARBA" id="ARBA00023204"/>
    </source>
</evidence>
<dbReference type="PANTHER" id="PTHR11264:SF0">
    <property type="entry name" value="URACIL-DNA GLYCOSYLASE"/>
    <property type="match status" value="1"/>
</dbReference>
<proteinExistence type="inferred from homology"/>